<accession>A0AAD9QYR7</accession>
<gene>
    <name evidence="1" type="ORF">P5673_005400</name>
</gene>
<proteinExistence type="predicted"/>
<protein>
    <submittedName>
        <fullName evidence="1">RecQ-mediated genome instability protein 2</fullName>
    </submittedName>
</protein>
<dbReference type="EMBL" id="JARQWQ010000009">
    <property type="protein sequence ID" value="KAK2569575.1"/>
    <property type="molecule type" value="Genomic_DNA"/>
</dbReference>
<sequence length="146" mass="16338">MSQKQLPLLNTPARKFFIRQLLGCSLRHNGGIIHPNLYGKEIITQVWVQGVVVLVSPDRNDLVLDDGTGVIHVTGFTKIVKDLYLHKGMYVMVAGQLKVMGSPKKQQSPCVKVLKIADLSSNPHSEALWMAEVIHMQSHFKDQQNV</sequence>
<dbReference type="GO" id="GO:0005829">
    <property type="term" value="C:cytosol"/>
    <property type="evidence" value="ECO:0007669"/>
    <property type="project" value="TreeGrafter"/>
</dbReference>
<dbReference type="GO" id="GO:0033045">
    <property type="term" value="P:regulation of sister chromatid segregation"/>
    <property type="evidence" value="ECO:0007669"/>
    <property type="project" value="TreeGrafter"/>
</dbReference>
<dbReference type="GO" id="GO:0006281">
    <property type="term" value="P:DNA repair"/>
    <property type="evidence" value="ECO:0007669"/>
    <property type="project" value="TreeGrafter"/>
</dbReference>
<evidence type="ECO:0000313" key="1">
    <source>
        <dbReference type="EMBL" id="KAK2569575.1"/>
    </source>
</evidence>
<dbReference type="GO" id="GO:2000042">
    <property type="term" value="P:negative regulation of double-strand break repair via homologous recombination"/>
    <property type="evidence" value="ECO:0007669"/>
    <property type="project" value="TreeGrafter"/>
</dbReference>
<comment type="caution">
    <text evidence="1">The sequence shown here is derived from an EMBL/GenBank/DDBJ whole genome shotgun (WGS) entry which is preliminary data.</text>
</comment>
<dbReference type="Proteomes" id="UP001249851">
    <property type="component" value="Unassembled WGS sequence"/>
</dbReference>
<evidence type="ECO:0000313" key="2">
    <source>
        <dbReference type="Proteomes" id="UP001249851"/>
    </source>
</evidence>
<dbReference type="InterPro" id="IPR032245">
    <property type="entry name" value="RMI2"/>
</dbReference>
<dbReference type="InterPro" id="IPR012340">
    <property type="entry name" value="NA-bd_OB-fold"/>
</dbReference>
<dbReference type="GO" id="GO:0043007">
    <property type="term" value="P:maintenance of rDNA"/>
    <property type="evidence" value="ECO:0007669"/>
    <property type="project" value="TreeGrafter"/>
</dbReference>
<dbReference type="Pfam" id="PF16100">
    <property type="entry name" value="RMI2"/>
    <property type="match status" value="1"/>
</dbReference>
<reference evidence="1" key="1">
    <citation type="journal article" date="2023" name="G3 (Bethesda)">
        <title>Whole genome assembly and annotation of the endangered Caribbean coral Acropora cervicornis.</title>
        <authorList>
            <person name="Selwyn J.D."/>
            <person name="Vollmer S.V."/>
        </authorList>
    </citation>
    <scope>NUCLEOTIDE SEQUENCE</scope>
    <source>
        <strain evidence="1">K2</strain>
    </source>
</reference>
<keyword evidence="2" id="KW-1185">Reference proteome</keyword>
<name>A0AAD9QYR7_ACRCE</name>
<dbReference type="PANTHER" id="PTHR33962">
    <property type="entry name" value="RECQ-MEDIATED GENOME INSTABILITY PROTEIN 2 RMI2"/>
    <property type="match status" value="1"/>
</dbReference>
<organism evidence="1 2">
    <name type="scientific">Acropora cervicornis</name>
    <name type="common">Staghorn coral</name>
    <dbReference type="NCBI Taxonomy" id="6130"/>
    <lineage>
        <taxon>Eukaryota</taxon>
        <taxon>Metazoa</taxon>
        <taxon>Cnidaria</taxon>
        <taxon>Anthozoa</taxon>
        <taxon>Hexacorallia</taxon>
        <taxon>Scleractinia</taxon>
        <taxon>Astrocoeniina</taxon>
        <taxon>Acroporidae</taxon>
        <taxon>Acropora</taxon>
    </lineage>
</organism>
<reference evidence="1" key="2">
    <citation type="journal article" date="2023" name="Science">
        <title>Genomic signatures of disease resistance in endangered staghorn corals.</title>
        <authorList>
            <person name="Vollmer S.V."/>
            <person name="Selwyn J.D."/>
            <person name="Despard B.A."/>
            <person name="Roesel C.L."/>
        </authorList>
    </citation>
    <scope>NUCLEOTIDE SEQUENCE</scope>
    <source>
        <strain evidence="1">K2</strain>
    </source>
</reference>
<dbReference type="AlphaFoldDB" id="A0AAD9QYR7"/>
<dbReference type="GO" id="GO:0016607">
    <property type="term" value="C:nuclear speck"/>
    <property type="evidence" value="ECO:0007669"/>
    <property type="project" value="TreeGrafter"/>
</dbReference>
<dbReference type="PANTHER" id="PTHR33962:SF1">
    <property type="entry name" value="RECQ-MEDIATED GENOME INSTABILITY PROTEIN 2"/>
    <property type="match status" value="1"/>
</dbReference>
<dbReference type="Gene3D" id="2.40.50.140">
    <property type="entry name" value="Nucleic acid-binding proteins"/>
    <property type="match status" value="1"/>
</dbReference>